<evidence type="ECO:0000313" key="3">
    <source>
        <dbReference type="EMBL" id="MFC7201986.1"/>
    </source>
</evidence>
<dbReference type="EMBL" id="JBHTAA010000001">
    <property type="protein sequence ID" value="MFC7201986.1"/>
    <property type="molecule type" value="Genomic_DNA"/>
</dbReference>
<dbReference type="PANTHER" id="PTHR40699">
    <property type="entry name" value="UPF0179 PROTEIN MJ1627"/>
    <property type="match status" value="1"/>
</dbReference>
<protein>
    <recommendedName>
        <fullName evidence="2">UPF0179 protein ACFQJC_00520</fullName>
    </recommendedName>
</protein>
<accession>A0ABD5ZA13</accession>
<dbReference type="HAMAP" id="MF_00498">
    <property type="entry name" value="UPF0179"/>
    <property type="match status" value="1"/>
</dbReference>
<organism evidence="3 4">
    <name type="scientific">Haloferax namakaokahaiae</name>
    <dbReference type="NCBI Taxonomy" id="1748331"/>
    <lineage>
        <taxon>Archaea</taxon>
        <taxon>Methanobacteriati</taxon>
        <taxon>Methanobacteriota</taxon>
        <taxon>Stenosarchaea group</taxon>
        <taxon>Halobacteria</taxon>
        <taxon>Halobacteriales</taxon>
        <taxon>Haloferacaceae</taxon>
        <taxon>Haloferax</taxon>
    </lineage>
</organism>
<evidence type="ECO:0000256" key="2">
    <source>
        <dbReference type="HAMAP-Rule" id="MF_00498"/>
    </source>
</evidence>
<dbReference type="InterPro" id="IPR005369">
    <property type="entry name" value="UPF0179"/>
</dbReference>
<dbReference type="Proteomes" id="UP001596481">
    <property type="component" value="Unassembled WGS sequence"/>
</dbReference>
<evidence type="ECO:0000256" key="1">
    <source>
        <dbReference type="ARBA" id="ARBA00010824"/>
    </source>
</evidence>
<reference evidence="3 4" key="1">
    <citation type="journal article" date="2019" name="Int. J. Syst. Evol. Microbiol.">
        <title>The Global Catalogue of Microorganisms (GCM) 10K type strain sequencing project: providing services to taxonomists for standard genome sequencing and annotation.</title>
        <authorList>
            <consortium name="The Broad Institute Genomics Platform"/>
            <consortium name="The Broad Institute Genome Sequencing Center for Infectious Disease"/>
            <person name="Wu L."/>
            <person name="Ma J."/>
        </authorList>
    </citation>
    <scope>NUCLEOTIDE SEQUENCE [LARGE SCALE GENOMIC DNA]</scope>
    <source>
        <strain evidence="3 4">DSM 29988</strain>
    </source>
</reference>
<dbReference type="RefSeq" id="WP_390221291.1">
    <property type="nucleotide sequence ID" value="NZ_JBHTAA010000001.1"/>
</dbReference>
<comment type="similarity">
    <text evidence="1 2">Belongs to the UPF0179 family.</text>
</comment>
<dbReference type="Pfam" id="PF03684">
    <property type="entry name" value="UPF0179"/>
    <property type="match status" value="1"/>
</dbReference>
<dbReference type="AlphaFoldDB" id="A0ABD5ZA13"/>
<sequence>MTSVTLIGGRLTDPGTEFVYHGESSGCEGCPYRQQCLNLTEGVRYQVVGVRENTQLLDCAVHDEGVRAVEVEPVPVQANVPSKGAFSGSKASLQGPCPHTECPSHQYCVPEGAEFDQEYRIREVIGDPPHDHCYLDRTLTLVEFEAADE</sequence>
<dbReference type="PIRSF" id="PIRSF006595">
    <property type="entry name" value="UCP006595"/>
    <property type="match status" value="1"/>
</dbReference>
<keyword evidence="4" id="KW-1185">Reference proteome</keyword>
<gene>
    <name evidence="3" type="ORF">ACFQJC_00520</name>
</gene>
<evidence type="ECO:0000313" key="4">
    <source>
        <dbReference type="Proteomes" id="UP001596481"/>
    </source>
</evidence>
<comment type="caution">
    <text evidence="3">The sequence shown here is derived from an EMBL/GenBank/DDBJ whole genome shotgun (WGS) entry which is preliminary data.</text>
</comment>
<dbReference type="PANTHER" id="PTHR40699:SF1">
    <property type="entry name" value="UPF0179 PROTEIN MJ1627"/>
    <property type="match status" value="1"/>
</dbReference>
<proteinExistence type="inferred from homology"/>
<name>A0ABD5ZA13_9EURY</name>